<organism evidence="1 2">
    <name type="scientific">Leclercia barmai</name>
    <dbReference type="NCBI Taxonomy" id="2785629"/>
    <lineage>
        <taxon>Bacteria</taxon>
        <taxon>Pseudomonadati</taxon>
        <taxon>Pseudomonadota</taxon>
        <taxon>Gammaproteobacteria</taxon>
        <taxon>Enterobacterales</taxon>
        <taxon>Enterobacteriaceae</taxon>
        <taxon>Leclercia</taxon>
    </lineage>
</organism>
<keyword evidence="2" id="KW-1185">Reference proteome</keyword>
<evidence type="ECO:0000313" key="1">
    <source>
        <dbReference type="EMBL" id="MBZ0057469.1"/>
    </source>
</evidence>
<comment type="caution">
    <text evidence="1">The sequence shown here is derived from an EMBL/GenBank/DDBJ whole genome shotgun (WGS) entry which is preliminary data.</text>
</comment>
<sequence length="306" mass="33380">MVNSDCAPLLTFVQQLPVAIEYLQRVVYGLTYLLSETAHMRTFYEQQQGQLTTAESIATAPDGTTTTISSDIAAFFRTAVKYAPVMADFSNSDFYFLDGSAKHFDAKGKHSDLAGLDADQIKRTSLLIKYDLQGATLADAITKLEKLSEEDRLPVILSLFGVRYTLSDPPQKKSKEKGTRDTAPKVNAPDKATVQKVVEFLKERIALFDAGDVEQGKYSAKDAYEAINGSARAVTPLQKSVATVHKAITGHELPGANIKTFFDADNIQAIRDGVAKVEKEGVDQFADRLITAAKAAQGSPLKDFTM</sequence>
<name>A0ABS7RVP5_9ENTR</name>
<evidence type="ECO:0000313" key="2">
    <source>
        <dbReference type="Proteomes" id="UP000706580"/>
    </source>
</evidence>
<gene>
    <name evidence="1" type="ORF">ITX56_06485</name>
</gene>
<accession>A0ABS7RVP5</accession>
<dbReference type="Proteomes" id="UP000706580">
    <property type="component" value="Unassembled WGS sequence"/>
</dbReference>
<proteinExistence type="predicted"/>
<reference evidence="1 2" key="1">
    <citation type="submission" date="2020-11" db="EMBL/GenBank/DDBJ databases">
        <title>Draft Genome of Enterobacter sp. strain EMC7.</title>
        <authorList>
            <person name="Barman P."/>
            <person name="Sinha S."/>
            <person name="Sen S."/>
            <person name="Chakraborty R."/>
        </authorList>
    </citation>
    <scope>NUCLEOTIDE SEQUENCE [LARGE SCALE GENOMIC DNA]</scope>
    <source>
        <strain evidence="1 2">EMC7</strain>
    </source>
</reference>
<protein>
    <recommendedName>
        <fullName evidence="3">Substrate of the Dot/Icm secretion system</fullName>
    </recommendedName>
</protein>
<dbReference type="RefSeq" id="WP_223074239.1">
    <property type="nucleotide sequence ID" value="NZ_JADMNK010000002.1"/>
</dbReference>
<dbReference type="EMBL" id="JADMNK010000002">
    <property type="protein sequence ID" value="MBZ0057469.1"/>
    <property type="molecule type" value="Genomic_DNA"/>
</dbReference>
<evidence type="ECO:0008006" key="3">
    <source>
        <dbReference type="Google" id="ProtNLM"/>
    </source>
</evidence>